<dbReference type="SUPFAM" id="SSF51621">
    <property type="entry name" value="Phosphoenolpyruvate/pyruvate domain"/>
    <property type="match status" value="1"/>
</dbReference>
<comment type="caution">
    <text evidence="18">The sequence shown here is derived from an EMBL/GenBank/DDBJ whole genome shotgun (WGS) entry which is preliminary data.</text>
</comment>
<dbReference type="Pfam" id="PF01326">
    <property type="entry name" value="PPDK_N"/>
    <property type="match status" value="1"/>
</dbReference>
<dbReference type="InterPro" id="IPR008279">
    <property type="entry name" value="PEP-util_enz_mobile_dom"/>
</dbReference>
<evidence type="ECO:0000313" key="18">
    <source>
        <dbReference type="EMBL" id="KKU80668.1"/>
    </source>
</evidence>
<accession>A0A0G1VR78</accession>
<protein>
    <recommendedName>
        <fullName evidence="6">Phosphoenolpyruvate synthase</fullName>
        <ecNumber evidence="5">2.7.9.2</ecNumber>
    </recommendedName>
    <alternativeName>
        <fullName evidence="13">Pyruvate, water dikinase</fullName>
    </alternativeName>
</protein>
<dbReference type="Gene3D" id="3.30.1490.20">
    <property type="entry name" value="ATP-grasp fold, A domain"/>
    <property type="match status" value="1"/>
</dbReference>
<evidence type="ECO:0000256" key="13">
    <source>
        <dbReference type="ARBA" id="ARBA00033470"/>
    </source>
</evidence>
<proteinExistence type="inferred from homology"/>
<dbReference type="SUPFAM" id="SSF52009">
    <property type="entry name" value="Phosphohistidine domain"/>
    <property type="match status" value="1"/>
</dbReference>
<dbReference type="InterPro" id="IPR013815">
    <property type="entry name" value="ATP_grasp_subdomain_1"/>
</dbReference>
<evidence type="ECO:0000259" key="15">
    <source>
        <dbReference type="Pfam" id="PF00391"/>
    </source>
</evidence>
<dbReference type="PROSITE" id="PS00370">
    <property type="entry name" value="PEP_ENZYMES_PHOS_SITE"/>
    <property type="match status" value="1"/>
</dbReference>
<dbReference type="GO" id="GO:0046872">
    <property type="term" value="F:metal ion binding"/>
    <property type="evidence" value="ECO:0007669"/>
    <property type="project" value="UniProtKB-KW"/>
</dbReference>
<keyword evidence="12" id="KW-0460">Magnesium</keyword>
<dbReference type="Gene3D" id="3.20.20.60">
    <property type="entry name" value="Phosphoenolpyruvate-binding domains"/>
    <property type="match status" value="1"/>
</dbReference>
<dbReference type="InterPro" id="IPR040442">
    <property type="entry name" value="Pyrv_kinase-like_dom_sf"/>
</dbReference>
<dbReference type="AlphaFoldDB" id="A0A0G1VR78"/>
<dbReference type="PANTHER" id="PTHR43030:SF1">
    <property type="entry name" value="PHOSPHOENOLPYRUVATE SYNTHASE"/>
    <property type="match status" value="1"/>
</dbReference>
<evidence type="ECO:0000259" key="17">
    <source>
        <dbReference type="Pfam" id="PF02896"/>
    </source>
</evidence>
<comment type="pathway">
    <text evidence="3">Carbohydrate biosynthesis; gluconeogenesis.</text>
</comment>
<keyword evidence="7" id="KW-0808">Transferase</keyword>
<evidence type="ECO:0000256" key="8">
    <source>
        <dbReference type="ARBA" id="ARBA00022723"/>
    </source>
</evidence>
<organism evidence="18 19">
    <name type="scientific">Candidatus Gottesmanbacteria bacterium GW2011_GWA1_47_8</name>
    <dbReference type="NCBI Taxonomy" id="1618438"/>
    <lineage>
        <taxon>Bacteria</taxon>
        <taxon>Candidatus Gottesmaniibacteriota</taxon>
    </lineage>
</organism>
<evidence type="ECO:0000256" key="9">
    <source>
        <dbReference type="ARBA" id="ARBA00022741"/>
    </source>
</evidence>
<comment type="cofactor">
    <cofactor evidence="1">
        <name>Mg(2+)</name>
        <dbReference type="ChEBI" id="CHEBI:18420"/>
    </cofactor>
</comment>
<evidence type="ECO:0000256" key="6">
    <source>
        <dbReference type="ARBA" id="ARBA00021623"/>
    </source>
</evidence>
<reference evidence="18 19" key="1">
    <citation type="journal article" date="2015" name="Nature">
        <title>rRNA introns, odd ribosomes, and small enigmatic genomes across a large radiation of phyla.</title>
        <authorList>
            <person name="Brown C.T."/>
            <person name="Hug L.A."/>
            <person name="Thomas B.C."/>
            <person name="Sharon I."/>
            <person name="Castelle C.J."/>
            <person name="Singh A."/>
            <person name="Wilkins M.J."/>
            <person name="Williams K.H."/>
            <person name="Banfield J.F."/>
        </authorList>
    </citation>
    <scope>NUCLEOTIDE SEQUENCE [LARGE SCALE GENOMIC DNA]</scope>
</reference>
<evidence type="ECO:0000256" key="1">
    <source>
        <dbReference type="ARBA" id="ARBA00001946"/>
    </source>
</evidence>
<dbReference type="GO" id="GO:0005524">
    <property type="term" value="F:ATP binding"/>
    <property type="evidence" value="ECO:0007669"/>
    <property type="project" value="UniProtKB-KW"/>
</dbReference>
<feature type="domain" description="PEP-utilising enzyme mobile" evidence="15">
    <location>
        <begin position="369"/>
        <end position="439"/>
    </location>
</feature>
<evidence type="ECO:0000256" key="11">
    <source>
        <dbReference type="ARBA" id="ARBA00022840"/>
    </source>
</evidence>
<evidence type="ECO:0000256" key="14">
    <source>
        <dbReference type="ARBA" id="ARBA00047700"/>
    </source>
</evidence>
<dbReference type="EC" id="2.7.9.2" evidence="5"/>
<comment type="catalytic activity">
    <reaction evidence="14">
        <text>pyruvate + ATP + H2O = phosphoenolpyruvate + AMP + phosphate + 2 H(+)</text>
        <dbReference type="Rhea" id="RHEA:11364"/>
        <dbReference type="ChEBI" id="CHEBI:15361"/>
        <dbReference type="ChEBI" id="CHEBI:15377"/>
        <dbReference type="ChEBI" id="CHEBI:15378"/>
        <dbReference type="ChEBI" id="CHEBI:30616"/>
        <dbReference type="ChEBI" id="CHEBI:43474"/>
        <dbReference type="ChEBI" id="CHEBI:58702"/>
        <dbReference type="ChEBI" id="CHEBI:456215"/>
        <dbReference type="EC" id="2.7.9.2"/>
    </reaction>
</comment>
<dbReference type="InterPro" id="IPR006319">
    <property type="entry name" value="PEP_synth"/>
</dbReference>
<dbReference type="Gene3D" id="3.30.470.20">
    <property type="entry name" value="ATP-grasp fold, B domain"/>
    <property type="match status" value="1"/>
</dbReference>
<dbReference type="Pfam" id="PF02896">
    <property type="entry name" value="PEP-utilizers_C"/>
    <property type="match status" value="1"/>
</dbReference>
<dbReference type="Gene3D" id="3.50.30.10">
    <property type="entry name" value="Phosphohistidine domain"/>
    <property type="match status" value="1"/>
</dbReference>
<dbReference type="UniPathway" id="UPA00138"/>
<dbReference type="InterPro" id="IPR018274">
    <property type="entry name" value="PEP_util_AS"/>
</dbReference>
<dbReference type="GO" id="GO:0008986">
    <property type="term" value="F:pyruvate, water dikinase activity"/>
    <property type="evidence" value="ECO:0007669"/>
    <property type="project" value="UniProtKB-EC"/>
</dbReference>
<evidence type="ECO:0000259" key="16">
    <source>
        <dbReference type="Pfam" id="PF01326"/>
    </source>
</evidence>
<name>A0A0G1VR78_9BACT</name>
<dbReference type="GO" id="GO:0006094">
    <property type="term" value="P:gluconeogenesis"/>
    <property type="evidence" value="ECO:0007669"/>
    <property type="project" value="UniProtKB-UniPathway"/>
</dbReference>
<feature type="domain" description="PEP-utilising enzyme C-terminal" evidence="17">
    <location>
        <begin position="467"/>
        <end position="735"/>
    </location>
</feature>
<dbReference type="Proteomes" id="UP000034212">
    <property type="component" value="Unassembled WGS sequence"/>
</dbReference>
<dbReference type="FunFam" id="3.30.1490.20:FF:000010">
    <property type="entry name" value="Phosphoenolpyruvate synthase"/>
    <property type="match status" value="1"/>
</dbReference>
<evidence type="ECO:0000256" key="2">
    <source>
        <dbReference type="ARBA" id="ARBA00002988"/>
    </source>
</evidence>
<comment type="function">
    <text evidence="2">Catalyzes the phosphorylation of pyruvate to phosphoenolpyruvate.</text>
</comment>
<dbReference type="Pfam" id="PF00391">
    <property type="entry name" value="PEP-utilizers"/>
    <property type="match status" value="1"/>
</dbReference>
<dbReference type="InterPro" id="IPR002192">
    <property type="entry name" value="PPDK_AMP/ATP-bd"/>
</dbReference>
<evidence type="ECO:0000256" key="3">
    <source>
        <dbReference type="ARBA" id="ARBA00004742"/>
    </source>
</evidence>
<dbReference type="PANTHER" id="PTHR43030">
    <property type="entry name" value="PHOSPHOENOLPYRUVATE SYNTHASE"/>
    <property type="match status" value="1"/>
</dbReference>
<evidence type="ECO:0000256" key="5">
    <source>
        <dbReference type="ARBA" id="ARBA00011996"/>
    </source>
</evidence>
<gene>
    <name evidence="18" type="ORF">UY08_C0013G0002</name>
</gene>
<feature type="domain" description="Pyruvate phosphate dikinase AMP/ATP-binding" evidence="16">
    <location>
        <begin position="19"/>
        <end position="325"/>
    </location>
</feature>
<dbReference type="EMBL" id="LCOQ01000013">
    <property type="protein sequence ID" value="KKU80668.1"/>
    <property type="molecule type" value="Genomic_DNA"/>
</dbReference>
<comment type="similarity">
    <text evidence="4">Belongs to the PEP-utilizing enzyme family.</text>
</comment>
<evidence type="ECO:0000313" key="19">
    <source>
        <dbReference type="Proteomes" id="UP000034212"/>
    </source>
</evidence>
<dbReference type="InterPro" id="IPR036637">
    <property type="entry name" value="Phosphohistidine_dom_sf"/>
</dbReference>
<keyword evidence="10" id="KW-0418">Kinase</keyword>
<evidence type="ECO:0000256" key="12">
    <source>
        <dbReference type="ARBA" id="ARBA00022842"/>
    </source>
</evidence>
<keyword evidence="8" id="KW-0479">Metal-binding</keyword>
<dbReference type="InterPro" id="IPR000121">
    <property type="entry name" value="PEP_util_C"/>
</dbReference>
<keyword evidence="18" id="KW-0670">Pyruvate</keyword>
<sequence length="741" mass="81689">MAAPEYVLPFSKIDKHDVAIVGGKGANLGEMVQAGFPVPDGFCLTAAAYRRVIAENSLEDKIRSLLRGLDVADTRKLESVSAKVRRLISRADIPPELVRQIVTHYHSLKGGIANPLVAVRSSATAEDLPEASFAGQQETYLNVQGEANLIQAIRNAWASLFEARAVFYRQTQGFDHLKVALAIPVQLMVASRVSGVMFSINPVTNNKNVVVIEAIWGLGEKIVQGAYTPDHYEVDKDSLRLRSKVVVPQKLEYVRHKGSNKELAIPISRQKESKLTDRQIVEMAKLAIRLQQHYFFPQDVEWAEENGKLYLVQTRPVTTIKAVGEKTSTIDSSQLTQLKLLLKGDPASPGITGGRVRIIRSVRELHVIQTGDVLVTTMTTPDFVPAMRKAVAIITDRGGQTSHAAIVSRELGVPAIVGTKIGTRILKSGQSVMVNGTSGEIWQGTVAPSERKVSLKPSRIGGQPVKTATKVYVNLGEPELAGGIATRDVDGVGLHDGKQKVFIDRLAEGLAKLCSAFGYRPVVYRTSDFKTNEYRNLVGGQAYEPLEPNPMLGYRGAFRYVTDEQVFELELQAIKAVRNKMGYKNLWLMIPFVRNPRELAKVKNIIAANGLYRSSNFKLWMMVEIPTNVILLEDYVKVGIDGISIGSNDLTMLTLGVDRDNESVAVDYDERDPAALWMFETAIKKAHKLGITSSMCGQAPSEYSDLTRKLIEWGISSVSVSPDVIEKTRDIVAECERRLAR</sequence>
<keyword evidence="9" id="KW-0547">Nucleotide-binding</keyword>
<dbReference type="InterPro" id="IPR015813">
    <property type="entry name" value="Pyrv/PenolPyrv_kinase-like_dom"/>
</dbReference>
<keyword evidence="11" id="KW-0067">ATP-binding</keyword>
<evidence type="ECO:0000256" key="10">
    <source>
        <dbReference type="ARBA" id="ARBA00022777"/>
    </source>
</evidence>
<dbReference type="PATRIC" id="fig|1618438.3.peg.292"/>
<evidence type="ECO:0000256" key="7">
    <source>
        <dbReference type="ARBA" id="ARBA00022679"/>
    </source>
</evidence>
<dbReference type="SUPFAM" id="SSF56059">
    <property type="entry name" value="Glutathione synthetase ATP-binding domain-like"/>
    <property type="match status" value="1"/>
</dbReference>
<evidence type="ECO:0000256" key="4">
    <source>
        <dbReference type="ARBA" id="ARBA00007837"/>
    </source>
</evidence>